<accession>A0A9X6MMP1</accession>
<name>A0A9X6MMP1_BACTV</name>
<dbReference type="Proteomes" id="UP000195160">
    <property type="component" value="Unassembled WGS sequence"/>
</dbReference>
<sequence length="174" mass="20117">MATIQDTRCLLFIGDAESIKQERMNRVGDFLKKEGTYNKKSIEVYLEVLENEYENHYSSKSRFTFLVGFLVPIWATFIQILIKPNNISSNELENLTVLKGLIFSLMIYMFFNYVLVMLCAYIIKSAASFFIPTKKSNMLDLINVLRELYACFAIIEIQDDVDTNVKGKEILFSS</sequence>
<proteinExistence type="predicted"/>
<evidence type="ECO:0000313" key="2">
    <source>
        <dbReference type="EMBL" id="OUB84499.1"/>
    </source>
</evidence>
<evidence type="ECO:0000256" key="1">
    <source>
        <dbReference type="SAM" id="Phobius"/>
    </source>
</evidence>
<comment type="caution">
    <text evidence="2">The sequence shown here is derived from an EMBL/GenBank/DDBJ whole genome shotgun (WGS) entry which is preliminary data.</text>
</comment>
<dbReference type="EMBL" id="MOOV01000282">
    <property type="protein sequence ID" value="OUB84499.1"/>
    <property type="molecule type" value="Genomic_DNA"/>
</dbReference>
<feature type="transmembrane region" description="Helical" evidence="1">
    <location>
        <begin position="102"/>
        <end position="123"/>
    </location>
</feature>
<keyword evidence="1" id="KW-0472">Membrane</keyword>
<reference evidence="2 3" key="1">
    <citation type="submission" date="2016-10" db="EMBL/GenBank/DDBJ databases">
        <title>Comparative genomics of Bacillus thuringiensis reveals a path to pathogens against multiple invertebrate hosts.</title>
        <authorList>
            <person name="Zheng J."/>
            <person name="Gao Q."/>
            <person name="Liu H."/>
            <person name="Peng D."/>
            <person name="Ruan L."/>
            <person name="Sun M."/>
        </authorList>
    </citation>
    <scope>NUCLEOTIDE SEQUENCE [LARGE SCALE GENOMIC DNA]</scope>
    <source>
        <strain evidence="2">T30001</strain>
    </source>
</reference>
<protein>
    <submittedName>
        <fullName evidence="2">Uncharacterized protein</fullName>
    </submittedName>
</protein>
<keyword evidence="1" id="KW-0812">Transmembrane</keyword>
<gene>
    <name evidence="2" type="ORF">BK784_35560</name>
</gene>
<keyword evidence="1" id="KW-1133">Transmembrane helix</keyword>
<organism evidence="2 3">
    <name type="scientific">Bacillus thuringiensis subsp. medellin</name>
    <dbReference type="NCBI Taxonomy" id="79672"/>
    <lineage>
        <taxon>Bacteria</taxon>
        <taxon>Bacillati</taxon>
        <taxon>Bacillota</taxon>
        <taxon>Bacilli</taxon>
        <taxon>Bacillales</taxon>
        <taxon>Bacillaceae</taxon>
        <taxon>Bacillus</taxon>
        <taxon>Bacillus cereus group</taxon>
    </lineage>
</organism>
<dbReference type="AlphaFoldDB" id="A0A9X6MMP1"/>
<feature type="transmembrane region" description="Helical" evidence="1">
    <location>
        <begin position="63"/>
        <end position="82"/>
    </location>
</feature>
<evidence type="ECO:0000313" key="3">
    <source>
        <dbReference type="Proteomes" id="UP000195160"/>
    </source>
</evidence>
<dbReference type="RefSeq" id="WP_088070998.1">
    <property type="nucleotide sequence ID" value="NZ_PGDT01000418.1"/>
</dbReference>